<reference evidence="7 8" key="1">
    <citation type="submission" date="2017-07" db="EMBL/GenBank/DDBJ databases">
        <title>Complete genome sequence of Actinoalloteichus hoggarensis DSM 45943, type strain of Actinoalloteichus hoggarensis.</title>
        <authorList>
            <person name="Ruckert C."/>
            <person name="Nouioui I."/>
            <person name="Willmese J."/>
            <person name="van Wezel G."/>
            <person name="Klenk H.-P."/>
            <person name="Kalinowski J."/>
            <person name="Zotchev S.B."/>
        </authorList>
    </citation>
    <scope>NUCLEOTIDE SEQUENCE [LARGE SCALE GENOMIC DNA]</scope>
    <source>
        <strain evidence="7 8">DSM 45943</strain>
    </source>
</reference>
<dbReference type="AlphaFoldDB" id="A0A221W4I6"/>
<organism evidence="7 8">
    <name type="scientific">Actinoalloteichus hoggarensis</name>
    <dbReference type="NCBI Taxonomy" id="1470176"/>
    <lineage>
        <taxon>Bacteria</taxon>
        <taxon>Bacillati</taxon>
        <taxon>Actinomycetota</taxon>
        <taxon>Actinomycetes</taxon>
        <taxon>Pseudonocardiales</taxon>
        <taxon>Pseudonocardiaceae</taxon>
        <taxon>Actinoalloteichus</taxon>
    </lineage>
</organism>
<evidence type="ECO:0000256" key="5">
    <source>
        <dbReference type="ARBA" id="ARBA00023004"/>
    </source>
</evidence>
<dbReference type="SUPFAM" id="SSF48264">
    <property type="entry name" value="Cytochrome P450"/>
    <property type="match status" value="1"/>
</dbReference>
<evidence type="ECO:0000256" key="3">
    <source>
        <dbReference type="ARBA" id="ARBA00022723"/>
    </source>
</evidence>
<dbReference type="GO" id="GO:0004497">
    <property type="term" value="F:monooxygenase activity"/>
    <property type="evidence" value="ECO:0007669"/>
    <property type="project" value="UniProtKB-KW"/>
</dbReference>
<evidence type="ECO:0000313" key="7">
    <source>
        <dbReference type="EMBL" id="ASO20623.1"/>
    </source>
</evidence>
<evidence type="ECO:0000313" key="8">
    <source>
        <dbReference type="Proteomes" id="UP000204221"/>
    </source>
</evidence>
<dbReference type="EC" id="1.14.19.8" evidence="7"/>
<dbReference type="PRINTS" id="PR00359">
    <property type="entry name" value="BP450"/>
</dbReference>
<keyword evidence="4 7" id="KW-0560">Oxidoreductase</keyword>
<dbReference type="GO" id="GO:0020037">
    <property type="term" value="F:heme binding"/>
    <property type="evidence" value="ECO:0007669"/>
    <property type="project" value="InterPro"/>
</dbReference>
<dbReference type="GO" id="GO:0016705">
    <property type="term" value="F:oxidoreductase activity, acting on paired donors, with incorporation or reduction of molecular oxygen"/>
    <property type="evidence" value="ECO:0007669"/>
    <property type="project" value="InterPro"/>
</dbReference>
<dbReference type="EMBL" id="CP022521">
    <property type="protein sequence ID" value="ASO20623.1"/>
    <property type="molecule type" value="Genomic_DNA"/>
</dbReference>
<dbReference type="RefSeq" id="WP_093941922.1">
    <property type="nucleotide sequence ID" value="NZ_CP022521.1"/>
</dbReference>
<dbReference type="Gene3D" id="1.10.630.10">
    <property type="entry name" value="Cytochrome P450"/>
    <property type="match status" value="1"/>
</dbReference>
<evidence type="ECO:0000256" key="6">
    <source>
        <dbReference type="ARBA" id="ARBA00023033"/>
    </source>
</evidence>
<proteinExistence type="inferred from homology"/>
<sequence length="393" mass="42963">MTDPSETAPPLPLEQPEPLTHDPRLLALREQACPVIPVRVAHDAAAWLLTEHSAIRAMYQDPHLGRTHPHPSAAARLGDNPVLHGPSELYTHADEHAEHLEARRLLSGFFSARRIAALTPGITSTVTELLAEMETAPRPVDLHEAFSYPLPLRVLCEVLGVPFTERRRFTAMVRRMDGRDASGAVRAHHDLVGHLREVTAFLRGRGDDGSVIAGLCAQGLEDEQVAGFASLLLFAGHESTAFHIDLGVLLLTRDRTLLRRLADDPDLVAGAVEEILRLGDRTATGFPRYARTDLRLADRAVARGDAVVPSLALANVDPRVFENPFVFDVERRPNPHLTFGHGAWHCLGAPLARVVLRAAVTGLATRFPDLRPAVPVERLARGDSGVAPLPVRW</sequence>
<comment type="similarity">
    <text evidence="1">Belongs to the cytochrome P450 family.</text>
</comment>
<name>A0A221W4I6_9PSEU</name>
<dbReference type="InterPro" id="IPR002397">
    <property type="entry name" value="Cyt_P450_B"/>
</dbReference>
<dbReference type="Pfam" id="PF00067">
    <property type="entry name" value="p450"/>
    <property type="match status" value="1"/>
</dbReference>
<dbReference type="Proteomes" id="UP000204221">
    <property type="component" value="Chromosome"/>
</dbReference>
<dbReference type="GO" id="GO:0005506">
    <property type="term" value="F:iron ion binding"/>
    <property type="evidence" value="ECO:0007669"/>
    <property type="project" value="InterPro"/>
</dbReference>
<dbReference type="InterPro" id="IPR001128">
    <property type="entry name" value="Cyt_P450"/>
</dbReference>
<evidence type="ECO:0000256" key="4">
    <source>
        <dbReference type="ARBA" id="ARBA00023002"/>
    </source>
</evidence>
<keyword evidence="3" id="KW-0479">Metal-binding</keyword>
<dbReference type="PANTHER" id="PTHR46696">
    <property type="entry name" value="P450, PUTATIVE (EUROFUNG)-RELATED"/>
    <property type="match status" value="1"/>
</dbReference>
<keyword evidence="2" id="KW-0349">Heme</keyword>
<evidence type="ECO:0000256" key="2">
    <source>
        <dbReference type="ARBA" id="ARBA00022617"/>
    </source>
</evidence>
<keyword evidence="6" id="KW-0503">Monooxygenase</keyword>
<keyword evidence="8" id="KW-1185">Reference proteome</keyword>
<dbReference type="FunFam" id="1.10.630.10:FF:000018">
    <property type="entry name" value="Cytochrome P450 monooxygenase"/>
    <property type="match status" value="1"/>
</dbReference>
<gene>
    <name evidence="7" type="primary">penM1</name>
    <name evidence="7" type="ORF">AHOG_14910</name>
</gene>
<dbReference type="OrthoDB" id="3804058at2"/>
<protein>
    <submittedName>
        <fullName evidence="7">Pentalenolactone synthase</fullName>
        <ecNumber evidence="7">1.14.19.8</ecNumber>
    </submittedName>
</protein>
<evidence type="ECO:0000256" key="1">
    <source>
        <dbReference type="ARBA" id="ARBA00010617"/>
    </source>
</evidence>
<dbReference type="InterPro" id="IPR036396">
    <property type="entry name" value="Cyt_P450_sf"/>
</dbReference>
<dbReference type="PANTHER" id="PTHR46696:SF1">
    <property type="entry name" value="CYTOCHROME P450 YJIB-RELATED"/>
    <property type="match status" value="1"/>
</dbReference>
<accession>A0A221W4I6</accession>
<keyword evidence="5" id="KW-0408">Iron</keyword>
<dbReference type="KEGG" id="ahg:AHOG_14910"/>